<comment type="caution">
    <text evidence="3">The sequence shown here is derived from an EMBL/GenBank/DDBJ whole genome shotgun (WGS) entry which is preliminary data.</text>
</comment>
<keyword evidence="4" id="KW-1185">Reference proteome</keyword>
<feature type="domain" description="HTH marR-type" evidence="2">
    <location>
        <begin position="8"/>
        <end position="144"/>
    </location>
</feature>
<dbReference type="InterPro" id="IPR036390">
    <property type="entry name" value="WH_DNA-bd_sf"/>
</dbReference>
<evidence type="ECO:0000313" key="4">
    <source>
        <dbReference type="Proteomes" id="UP000637628"/>
    </source>
</evidence>
<name>A0ABQ3YY04_9ACTN</name>
<dbReference type="PANTHER" id="PTHR39515">
    <property type="entry name" value="CONSERVED PROTEIN"/>
    <property type="match status" value="1"/>
</dbReference>
<proteinExistence type="predicted"/>
<dbReference type="InterPro" id="IPR052526">
    <property type="entry name" value="HTH-type_Bedaq_tolerance"/>
</dbReference>
<dbReference type="PANTHER" id="PTHR39515:SF2">
    <property type="entry name" value="HTH-TYPE TRANSCRIPTIONAL REGULATOR RV0880"/>
    <property type="match status" value="1"/>
</dbReference>
<accession>A0ABQ3YY04</accession>
<dbReference type="Pfam" id="PF01047">
    <property type="entry name" value="MarR"/>
    <property type="match status" value="1"/>
</dbReference>
<protein>
    <submittedName>
        <fullName evidence="3">MarR family transcriptional regulator</fullName>
    </submittedName>
</protein>
<dbReference type="Proteomes" id="UP000637628">
    <property type="component" value="Unassembled WGS sequence"/>
</dbReference>
<sequence>MTETPASARRAASEVRTVYSRLRRRLREVADLGDLTPSQTSVLSRLSKDGPATASMLATLERIRPQSMAALVAALAERGLIDRTPDPTDGRRQQISLSEAGRQVVEGSRREREEWLAEALARDFTEAERQTVIEAMGLLDRLAGQ</sequence>
<dbReference type="Gene3D" id="1.10.287.100">
    <property type="match status" value="1"/>
</dbReference>
<gene>
    <name evidence="3" type="ORF">Adu01nite_37860</name>
</gene>
<dbReference type="PROSITE" id="PS50995">
    <property type="entry name" value="HTH_MARR_2"/>
    <property type="match status" value="1"/>
</dbReference>
<dbReference type="InterPro" id="IPR000835">
    <property type="entry name" value="HTH_MarR-typ"/>
</dbReference>
<dbReference type="RefSeq" id="WP_203728170.1">
    <property type="nucleotide sequence ID" value="NZ_BAAATX010000001.1"/>
</dbReference>
<dbReference type="SUPFAM" id="SSF46785">
    <property type="entry name" value="Winged helix' DNA-binding domain"/>
    <property type="match status" value="1"/>
</dbReference>
<organism evidence="3 4">
    <name type="scientific">Paractinoplanes durhamensis</name>
    <dbReference type="NCBI Taxonomy" id="113563"/>
    <lineage>
        <taxon>Bacteria</taxon>
        <taxon>Bacillati</taxon>
        <taxon>Actinomycetota</taxon>
        <taxon>Actinomycetes</taxon>
        <taxon>Micromonosporales</taxon>
        <taxon>Micromonosporaceae</taxon>
        <taxon>Paractinoplanes</taxon>
    </lineage>
</organism>
<reference evidence="3 4" key="1">
    <citation type="submission" date="2021-01" db="EMBL/GenBank/DDBJ databases">
        <title>Whole genome shotgun sequence of Actinoplanes durhamensis NBRC 14914.</title>
        <authorList>
            <person name="Komaki H."/>
            <person name="Tamura T."/>
        </authorList>
    </citation>
    <scope>NUCLEOTIDE SEQUENCE [LARGE SCALE GENOMIC DNA]</scope>
    <source>
        <strain evidence="3 4">NBRC 14914</strain>
    </source>
</reference>
<evidence type="ECO:0000256" key="1">
    <source>
        <dbReference type="SAM" id="MobiDB-lite"/>
    </source>
</evidence>
<dbReference type="SMART" id="SM00347">
    <property type="entry name" value="HTH_MARR"/>
    <property type="match status" value="1"/>
</dbReference>
<dbReference type="EMBL" id="BOML01000031">
    <property type="protein sequence ID" value="GIE02436.1"/>
    <property type="molecule type" value="Genomic_DNA"/>
</dbReference>
<feature type="compositionally biased region" description="Basic and acidic residues" evidence="1">
    <location>
        <begin position="81"/>
        <end position="92"/>
    </location>
</feature>
<dbReference type="Gene3D" id="1.10.10.10">
    <property type="entry name" value="Winged helix-like DNA-binding domain superfamily/Winged helix DNA-binding domain"/>
    <property type="match status" value="1"/>
</dbReference>
<evidence type="ECO:0000313" key="3">
    <source>
        <dbReference type="EMBL" id="GIE02436.1"/>
    </source>
</evidence>
<feature type="region of interest" description="Disordered" evidence="1">
    <location>
        <begin position="81"/>
        <end position="103"/>
    </location>
</feature>
<evidence type="ECO:0000259" key="2">
    <source>
        <dbReference type="PROSITE" id="PS50995"/>
    </source>
</evidence>
<dbReference type="InterPro" id="IPR036388">
    <property type="entry name" value="WH-like_DNA-bd_sf"/>
</dbReference>